<proteinExistence type="inferred from homology"/>
<evidence type="ECO:0000256" key="4">
    <source>
        <dbReference type="ARBA" id="ARBA00022747"/>
    </source>
</evidence>
<evidence type="ECO:0000256" key="3">
    <source>
        <dbReference type="ARBA" id="ARBA00022691"/>
    </source>
</evidence>
<evidence type="ECO:0000313" key="8">
    <source>
        <dbReference type="EMBL" id="MCU0104993.1"/>
    </source>
</evidence>
<dbReference type="PROSITE" id="PS00094">
    <property type="entry name" value="C5_MTASE_1"/>
    <property type="match status" value="1"/>
</dbReference>
<dbReference type="GO" id="GO:0032259">
    <property type="term" value="P:methylation"/>
    <property type="evidence" value="ECO:0007669"/>
    <property type="project" value="UniProtKB-KW"/>
</dbReference>
<dbReference type="InterPro" id="IPR001525">
    <property type="entry name" value="C5_MeTfrase"/>
</dbReference>
<dbReference type="GO" id="GO:0008168">
    <property type="term" value="F:methyltransferase activity"/>
    <property type="evidence" value="ECO:0007669"/>
    <property type="project" value="UniProtKB-KW"/>
</dbReference>
<keyword evidence="2 5" id="KW-0808">Transferase</keyword>
<name>A0ABT2PZA1_9MOLU</name>
<dbReference type="EC" id="2.1.1.37" evidence="7"/>
<dbReference type="PRINTS" id="PR00105">
    <property type="entry name" value="C5METTRFRASE"/>
</dbReference>
<dbReference type="PROSITE" id="PS51679">
    <property type="entry name" value="SAM_MT_C5"/>
    <property type="match status" value="1"/>
</dbReference>
<dbReference type="NCBIfam" id="TIGR00675">
    <property type="entry name" value="dcm"/>
    <property type="match status" value="1"/>
</dbReference>
<comment type="similarity">
    <text evidence="5 6">Belongs to the class I-like SAM-binding methyltransferase superfamily. C5-methyltransferase family.</text>
</comment>
<evidence type="ECO:0000256" key="7">
    <source>
        <dbReference type="RuleBase" id="RU000417"/>
    </source>
</evidence>
<keyword evidence="4" id="KW-0680">Restriction system</keyword>
<dbReference type="PANTHER" id="PTHR10629:SF52">
    <property type="entry name" value="DNA (CYTOSINE-5)-METHYLTRANSFERASE 1"/>
    <property type="match status" value="1"/>
</dbReference>
<dbReference type="InterPro" id="IPR050390">
    <property type="entry name" value="C5-Methyltransferase"/>
</dbReference>
<reference evidence="9" key="1">
    <citation type="submission" date="2023-07" db="EMBL/GenBank/DDBJ databases">
        <title>Novel Mycoplasma species identified in domestic and wild animals.</title>
        <authorList>
            <person name="Volokhov D.V."/>
            <person name="Furtak V.A."/>
            <person name="Zagorodnyaya T.A."/>
        </authorList>
    </citation>
    <scope>NUCLEOTIDE SEQUENCE [LARGE SCALE GENOMIC DNA]</scope>
    <source>
        <strain evidence="9">92-19</strain>
    </source>
</reference>
<dbReference type="EMBL" id="JAOEGN010000007">
    <property type="protein sequence ID" value="MCU0104993.1"/>
    <property type="molecule type" value="Genomic_DNA"/>
</dbReference>
<keyword evidence="9" id="KW-1185">Reference proteome</keyword>
<dbReference type="InterPro" id="IPR018117">
    <property type="entry name" value="C5_DNA_meth_AS"/>
</dbReference>
<comment type="catalytic activity">
    <reaction evidence="7">
        <text>a 2'-deoxycytidine in DNA + S-adenosyl-L-methionine = a 5-methyl-2'-deoxycytidine in DNA + S-adenosyl-L-homocysteine + H(+)</text>
        <dbReference type="Rhea" id="RHEA:13681"/>
        <dbReference type="Rhea" id="RHEA-COMP:11369"/>
        <dbReference type="Rhea" id="RHEA-COMP:11370"/>
        <dbReference type="ChEBI" id="CHEBI:15378"/>
        <dbReference type="ChEBI" id="CHEBI:57856"/>
        <dbReference type="ChEBI" id="CHEBI:59789"/>
        <dbReference type="ChEBI" id="CHEBI:85452"/>
        <dbReference type="ChEBI" id="CHEBI:85454"/>
        <dbReference type="EC" id="2.1.1.37"/>
    </reaction>
</comment>
<dbReference type="Gene3D" id="3.40.50.150">
    <property type="entry name" value="Vaccinia Virus protein VP39"/>
    <property type="match status" value="1"/>
</dbReference>
<organism evidence="8 9">
    <name type="scientific">Paracholeplasma vituli</name>
    <dbReference type="NCBI Taxonomy" id="69473"/>
    <lineage>
        <taxon>Bacteria</taxon>
        <taxon>Bacillati</taxon>
        <taxon>Mycoplasmatota</taxon>
        <taxon>Mollicutes</taxon>
        <taxon>Acholeplasmatales</taxon>
        <taxon>Acholeplasmataceae</taxon>
        <taxon>Paracholeplasma</taxon>
    </lineage>
</organism>
<accession>A0ABT2PZA1</accession>
<dbReference type="Pfam" id="PF00145">
    <property type="entry name" value="DNA_methylase"/>
    <property type="match status" value="1"/>
</dbReference>
<evidence type="ECO:0000256" key="1">
    <source>
        <dbReference type="ARBA" id="ARBA00022603"/>
    </source>
</evidence>
<evidence type="ECO:0000256" key="2">
    <source>
        <dbReference type="ARBA" id="ARBA00022679"/>
    </source>
</evidence>
<evidence type="ECO:0000256" key="6">
    <source>
        <dbReference type="RuleBase" id="RU000416"/>
    </source>
</evidence>
<protein>
    <recommendedName>
        <fullName evidence="7">Cytosine-specific methyltransferase</fullName>
        <ecNumber evidence="7">2.1.1.37</ecNumber>
    </recommendedName>
</protein>
<evidence type="ECO:0000256" key="5">
    <source>
        <dbReference type="PROSITE-ProRule" id="PRU01016"/>
    </source>
</evidence>
<dbReference type="PANTHER" id="PTHR10629">
    <property type="entry name" value="CYTOSINE-SPECIFIC METHYLTRANSFERASE"/>
    <property type="match status" value="1"/>
</dbReference>
<evidence type="ECO:0000313" key="9">
    <source>
        <dbReference type="Proteomes" id="UP001209076"/>
    </source>
</evidence>
<feature type="active site" evidence="5">
    <location>
        <position position="86"/>
    </location>
</feature>
<gene>
    <name evidence="8" type="ORF">N7603_04920</name>
</gene>
<dbReference type="InterPro" id="IPR029063">
    <property type="entry name" value="SAM-dependent_MTases_sf"/>
</dbReference>
<dbReference type="Gene3D" id="3.90.120.10">
    <property type="entry name" value="DNA Methylase, subunit A, domain 2"/>
    <property type="match status" value="1"/>
</dbReference>
<comment type="caution">
    <text evidence="8">The sequence shown here is derived from an EMBL/GenBank/DDBJ whole genome shotgun (WGS) entry which is preliminary data.</text>
</comment>
<keyword evidence="1 5" id="KW-0489">Methyltransferase</keyword>
<keyword evidence="3 5" id="KW-0949">S-adenosyl-L-methionine</keyword>
<dbReference type="SUPFAM" id="SSF53335">
    <property type="entry name" value="S-adenosyl-L-methionine-dependent methyltransferases"/>
    <property type="match status" value="1"/>
</dbReference>
<dbReference type="Proteomes" id="UP001209076">
    <property type="component" value="Unassembled WGS sequence"/>
</dbReference>
<sequence length="379" mass="43852">MQGINKRKTFIDLFAGCGGLGLGFENAGFELVFANDIDSVSLETYKRNRSISNDKFYCGDINDLIERFTHNFNFGQVDLVVGGPPCQGFSNANRQRLIDDPRNHLYKSFIMFIKNVSPKIFVMENVKGMANKIDEIQNDFDVLLNGEYQTAFNVFKTSDFGVPQLRERLILIGAKKGIDPSRIIAEILNKSHNYPKFTLRDAIEDLPVLMPNKIKNNSSIENSNIGFFETQYLYKNTPYRDFINQGRSVNALFNHRNRFNNDRDIEIYRRLPQGADSLHESIKDIMPYSSRNHIFKDKYYKLKYDDFCRTITSHMKFDCNMYIHPTQSRGLSPREAARVQTFPDDYVFYGPYNSWYKQIGNAVPVKFAEAIGKVVSEWL</sequence>
<dbReference type="RefSeq" id="WP_262096254.1">
    <property type="nucleotide sequence ID" value="NZ_JAOEGN010000007.1"/>
</dbReference>